<sequence>MEYHTPSPCSDIAATQTTSLAESEMLRPPHWYVGLISSAALASAAHTMTAPRAQRRSQACVGVGKLALSEVTQRAHVSHFQRRPTHRVKEVLKSLFSLVAELKTYSDADSCDSSSAGS</sequence>
<reference evidence="2" key="1">
    <citation type="journal article" date="2020" name="Stud. Mycol.">
        <title>101 Dothideomycetes genomes: a test case for predicting lifestyles and emergence of pathogens.</title>
        <authorList>
            <person name="Haridas S."/>
            <person name="Albert R."/>
            <person name="Binder M."/>
            <person name="Bloem J."/>
            <person name="Labutti K."/>
            <person name="Salamov A."/>
            <person name="Andreopoulos B."/>
            <person name="Baker S."/>
            <person name="Barry K."/>
            <person name="Bills G."/>
            <person name="Bluhm B."/>
            <person name="Cannon C."/>
            <person name="Castanera R."/>
            <person name="Culley D."/>
            <person name="Daum C."/>
            <person name="Ezra D."/>
            <person name="Gonzalez J."/>
            <person name="Henrissat B."/>
            <person name="Kuo A."/>
            <person name="Liang C."/>
            <person name="Lipzen A."/>
            <person name="Lutzoni F."/>
            <person name="Magnuson J."/>
            <person name="Mondo S."/>
            <person name="Nolan M."/>
            <person name="Ohm R."/>
            <person name="Pangilinan J."/>
            <person name="Park H.-J."/>
            <person name="Ramirez L."/>
            <person name="Alfaro M."/>
            <person name="Sun H."/>
            <person name="Tritt A."/>
            <person name="Yoshinaga Y."/>
            <person name="Zwiers L.-H."/>
            <person name="Turgeon B."/>
            <person name="Goodwin S."/>
            <person name="Spatafora J."/>
            <person name="Crous P."/>
            <person name="Grigoriev I."/>
        </authorList>
    </citation>
    <scope>NUCLEOTIDE SEQUENCE</scope>
    <source>
        <strain evidence="2">CBS 627.86</strain>
    </source>
</reference>
<evidence type="ECO:0000313" key="2">
    <source>
        <dbReference type="EMBL" id="KAF2111838.1"/>
    </source>
</evidence>
<name>A0A6A5Z0C2_9PLEO</name>
<proteinExistence type="predicted"/>
<keyword evidence="3" id="KW-1185">Reference proteome</keyword>
<organism evidence="2 3">
    <name type="scientific">Lophiotrema nucula</name>
    <dbReference type="NCBI Taxonomy" id="690887"/>
    <lineage>
        <taxon>Eukaryota</taxon>
        <taxon>Fungi</taxon>
        <taxon>Dikarya</taxon>
        <taxon>Ascomycota</taxon>
        <taxon>Pezizomycotina</taxon>
        <taxon>Dothideomycetes</taxon>
        <taxon>Pleosporomycetidae</taxon>
        <taxon>Pleosporales</taxon>
        <taxon>Lophiotremataceae</taxon>
        <taxon>Lophiotrema</taxon>
    </lineage>
</organism>
<accession>A0A6A5Z0C2</accession>
<dbReference type="EMBL" id="ML977333">
    <property type="protein sequence ID" value="KAF2111838.1"/>
    <property type="molecule type" value="Genomic_DNA"/>
</dbReference>
<dbReference type="AlphaFoldDB" id="A0A6A5Z0C2"/>
<gene>
    <name evidence="2" type="ORF">BDV96DRAFT_602874</name>
</gene>
<dbReference type="Proteomes" id="UP000799770">
    <property type="component" value="Unassembled WGS sequence"/>
</dbReference>
<evidence type="ECO:0000256" key="1">
    <source>
        <dbReference type="SAM" id="MobiDB-lite"/>
    </source>
</evidence>
<feature type="region of interest" description="Disordered" evidence="1">
    <location>
        <begin position="1"/>
        <end position="20"/>
    </location>
</feature>
<evidence type="ECO:0000313" key="3">
    <source>
        <dbReference type="Proteomes" id="UP000799770"/>
    </source>
</evidence>
<protein>
    <submittedName>
        <fullName evidence="2">Uncharacterized protein</fullName>
    </submittedName>
</protein>